<gene>
    <name evidence="5" type="ORF">AARE701A_LOCUS21923</name>
</gene>
<evidence type="ECO:0000259" key="4">
    <source>
        <dbReference type="Pfam" id="PF03469"/>
    </source>
</evidence>
<dbReference type="InterPro" id="IPR038588">
    <property type="entry name" value="XS_domain_sf"/>
</dbReference>
<protein>
    <recommendedName>
        <fullName evidence="7">XH/XS domain-containing protein</fullName>
    </recommendedName>
</protein>
<dbReference type="PANTHER" id="PTHR21596">
    <property type="entry name" value="RIBONUCLEASE P SUBUNIT P38"/>
    <property type="match status" value="1"/>
</dbReference>
<dbReference type="Pfam" id="PF03468">
    <property type="entry name" value="XS"/>
    <property type="match status" value="1"/>
</dbReference>
<dbReference type="PANTHER" id="PTHR21596:SF54">
    <property type="entry name" value="TRANSCRIPTION REGULATOR-LIKE"/>
    <property type="match status" value="1"/>
</dbReference>
<dbReference type="EMBL" id="LR999458">
    <property type="protein sequence ID" value="CAE6249523.1"/>
    <property type="molecule type" value="Genomic_DNA"/>
</dbReference>
<feature type="coiled-coil region" evidence="1">
    <location>
        <begin position="309"/>
        <end position="339"/>
    </location>
</feature>
<evidence type="ECO:0008006" key="7">
    <source>
        <dbReference type="Google" id="ProtNLM"/>
    </source>
</evidence>
<sequence>MEKNQHKQEFLAETSEMNNNDCSEQEQPQQRFVWPWVGLVANIPTELEQSGRRVGKSGSTLRDEFTLKGFNPTRVQPIWNFKGHSGFALVEFTKDFHGFESAMKFERSFQSDRHGKRDWEKGIRLRDNKLYGWVAREDDYNRSDIVGKNVKKKRDLKSIAQILEEDERKMVHLVENMSQSIEMNKQCKQELEQKVDETSRFLESLELHNVLLNKTYQEGIEKMQMNMEELYQQVLGGHEKSLAELEAKREKLDERARLIEQRAIINEEEMEKSRLEREMNQKAMWEQNEANEDAMKLAEKHQASSSLEKEKLHKRIMEMEAKLNETQELELEIEKLKGTTNVMKHMVGSDGDEDIVKKMAKTQIELDARETALHEKMMTLSQKERMTNDEYHDARKEMIQVWNANEELMKQEKIRVKRMGQLNPEPFLPAVMKKHKVTQSRAEIKAMQLCSVWEANIGDVQWTPFRIDESDGIAKRVVDKNDEKLRKLKEQYGEEVYNEVVRAKLEIEEHNASGSYVIVELWNYAENRKAKMEEAADIMLKIRLINRAGVPFSVRISSRTRALHGGGLTAPTSREEGPSCIFVGPIDSARKETLEALYRQAKDAYYNGKPLIVDDMFDRVELKLRWYGSKSVVKYPRCSLLRQSTYADAEDDASQVLLLATIWILIFLFGSSACALPTIYGLSLVYGGDPFDSGLVYSGQLSSSVPLLSKFNGILLAVLGPAFGYPIASSAVRVLKGLWRNDLTALKGDCPNCGEEVFAFVRSDQSNRSAHKADCHVCECTLEFRTKVEKSASRLGRKWVYGRIYLVSRPRRDRRSKFT</sequence>
<feature type="domain" description="Factor of DNA methylation 1-5/IDN2" evidence="4">
    <location>
        <begin position="417"/>
        <end position="541"/>
    </location>
</feature>
<accession>A0A8S2B424</accession>
<dbReference type="InterPro" id="IPR005380">
    <property type="entry name" value="XS_domain"/>
</dbReference>
<name>A0A8S2B424_ARAAE</name>
<dbReference type="Proteomes" id="UP000682877">
    <property type="component" value="Chromosome 8"/>
</dbReference>
<keyword evidence="1" id="KW-0175">Coiled coil</keyword>
<organism evidence="5 6">
    <name type="scientific">Arabidopsis arenosa</name>
    <name type="common">Sand rock-cress</name>
    <name type="synonym">Cardaminopsis arenosa</name>
    <dbReference type="NCBI Taxonomy" id="38785"/>
    <lineage>
        <taxon>Eukaryota</taxon>
        <taxon>Viridiplantae</taxon>
        <taxon>Streptophyta</taxon>
        <taxon>Embryophyta</taxon>
        <taxon>Tracheophyta</taxon>
        <taxon>Spermatophyta</taxon>
        <taxon>Magnoliopsida</taxon>
        <taxon>eudicotyledons</taxon>
        <taxon>Gunneridae</taxon>
        <taxon>Pentapetalae</taxon>
        <taxon>rosids</taxon>
        <taxon>malvids</taxon>
        <taxon>Brassicales</taxon>
        <taxon>Brassicaceae</taxon>
        <taxon>Camelineae</taxon>
        <taxon>Arabidopsis</taxon>
    </lineage>
</organism>
<keyword evidence="6" id="KW-1185">Reference proteome</keyword>
<proteinExistence type="predicted"/>
<evidence type="ECO:0000259" key="3">
    <source>
        <dbReference type="Pfam" id="PF03468"/>
    </source>
</evidence>
<dbReference type="AlphaFoldDB" id="A0A8S2B424"/>
<dbReference type="InterPro" id="IPR005379">
    <property type="entry name" value="FDM1-5/IDN2_XH"/>
</dbReference>
<feature type="region of interest" description="Disordered" evidence="2">
    <location>
        <begin position="1"/>
        <end position="25"/>
    </location>
</feature>
<dbReference type="InterPro" id="IPR045177">
    <property type="entry name" value="FDM1-5/IDN2"/>
</dbReference>
<feature type="domain" description="XS" evidence="3">
    <location>
        <begin position="30"/>
        <end position="141"/>
    </location>
</feature>
<dbReference type="Pfam" id="PF03469">
    <property type="entry name" value="XH"/>
    <property type="match status" value="1"/>
</dbReference>
<evidence type="ECO:0000313" key="5">
    <source>
        <dbReference type="EMBL" id="CAE6249523.1"/>
    </source>
</evidence>
<evidence type="ECO:0000313" key="6">
    <source>
        <dbReference type="Proteomes" id="UP000682877"/>
    </source>
</evidence>
<evidence type="ECO:0000256" key="1">
    <source>
        <dbReference type="SAM" id="Coils"/>
    </source>
</evidence>
<dbReference type="GO" id="GO:0080188">
    <property type="term" value="P:gene silencing by siRNA-directed DNA methylation"/>
    <property type="evidence" value="ECO:0007669"/>
    <property type="project" value="InterPro"/>
</dbReference>
<reference evidence="5" key="1">
    <citation type="submission" date="2021-01" db="EMBL/GenBank/DDBJ databases">
        <authorList>
            <person name="Bezrukov I."/>
        </authorList>
    </citation>
    <scope>NUCLEOTIDE SEQUENCE</scope>
</reference>
<feature type="compositionally biased region" description="Polar residues" evidence="2">
    <location>
        <begin position="15"/>
        <end position="25"/>
    </location>
</feature>
<feature type="compositionally biased region" description="Basic and acidic residues" evidence="2">
    <location>
        <begin position="1"/>
        <end position="10"/>
    </location>
</feature>
<dbReference type="CDD" id="cd12266">
    <property type="entry name" value="RRM_like_XS"/>
    <property type="match status" value="1"/>
</dbReference>
<evidence type="ECO:0000256" key="2">
    <source>
        <dbReference type="SAM" id="MobiDB-lite"/>
    </source>
</evidence>
<dbReference type="Gene3D" id="3.30.70.2890">
    <property type="entry name" value="XS domain"/>
    <property type="match status" value="1"/>
</dbReference>
<feature type="coiled-coil region" evidence="1">
    <location>
        <begin position="188"/>
        <end position="278"/>
    </location>
</feature>